<evidence type="ECO:0000259" key="2">
    <source>
        <dbReference type="Pfam" id="PF00004"/>
    </source>
</evidence>
<dbReference type="EMBL" id="JALLAZ020001782">
    <property type="protein sequence ID" value="KAL3764037.1"/>
    <property type="molecule type" value="Genomic_DNA"/>
</dbReference>
<evidence type="ECO:0000313" key="4">
    <source>
        <dbReference type="Proteomes" id="UP001530315"/>
    </source>
</evidence>
<proteinExistence type="predicted"/>
<evidence type="ECO:0000256" key="1">
    <source>
        <dbReference type="SAM" id="MobiDB-lite"/>
    </source>
</evidence>
<feature type="compositionally biased region" description="Basic residues" evidence="1">
    <location>
        <begin position="454"/>
        <end position="472"/>
    </location>
</feature>
<dbReference type="SUPFAM" id="SSF52540">
    <property type="entry name" value="P-loop containing nucleoside triphosphate hydrolases"/>
    <property type="match status" value="1"/>
</dbReference>
<name>A0ABD3MK87_9STRA</name>
<dbReference type="PANTHER" id="PTHR14690:SF0">
    <property type="entry name" value="IQ MOTIF CONTAINING WITH AAA DOMAIN 1"/>
    <property type="match status" value="1"/>
</dbReference>
<organism evidence="3 4">
    <name type="scientific">Stephanodiscus triporus</name>
    <dbReference type="NCBI Taxonomy" id="2934178"/>
    <lineage>
        <taxon>Eukaryota</taxon>
        <taxon>Sar</taxon>
        <taxon>Stramenopiles</taxon>
        <taxon>Ochrophyta</taxon>
        <taxon>Bacillariophyta</taxon>
        <taxon>Coscinodiscophyceae</taxon>
        <taxon>Thalassiosirophycidae</taxon>
        <taxon>Stephanodiscales</taxon>
        <taxon>Stephanodiscaceae</taxon>
        <taxon>Stephanodiscus</taxon>
    </lineage>
</organism>
<feature type="domain" description="ATPase AAA-type core" evidence="2">
    <location>
        <begin position="576"/>
        <end position="721"/>
    </location>
</feature>
<gene>
    <name evidence="3" type="ORF">ACHAW5_003986</name>
</gene>
<sequence length="869" mass="99177">MSSESIDLLWNESIDNLKRLVEEEESHDQTKPVSINDAYHHFAKLYINYSVILSELNSCYESSVQPQKRIDIKYTLERAICRVINLRHLLVKWCPPNPDVVSKGGSQAPFPWEYFDLDKELRELCVSPAKLETTTPVFFREDQNEAILHRNATIARLLEQTGGSKVKQMDQKRWEARIATAGGAFEGRSQSKDEPYHSNKVVSFNLPERAVLKVQSIVRGHLSRKKTATKKRWLDRFVGLRSSSDRAELVNLEKNLIDIREQRRQEQQYCKESYENDLHRLKDVVRDEEGFAIQSELREERIQWITEHTISKNTLPGSFEEFYAKYNPPDDKENEAKSENDNEHKGSKDAKDSGKNKKDEKSADTDEVERPVLSAPHTLLDSIRDCIRIYEERWRHRNVGMDRVKSQHHDVEMAKKLIIRDQVKAELTKGVEEKLLSNILKIKAIQEASTMSSKSKKKDKKGQGKKAKGKKAGKNEKPLPGTKLPGMQDMTVDEMLGVLVQNGLIFVPEGHRINDFIGGFKNGRPTIPNTDKQERWIPEDPSAFQLRKSVMEYCIFPLGSEFIRSNIQDNENVRSILFYGPEGSGKTLMVQTVASEIGAIVIHLASSSIGSSFGGSEGAMELIHMIFTVAKEKTYAPVIIYLDNCHEFFLGKSAKLDLARRQAQMNNIVSKRLGGPPIDADMQRFQKPLLMYKNLALKREDRVLVIGCTNMPESADVKLLRWNGPGGGKPEKQGFFERSLYFPMANHTDRLMLWRELIRRRISSHDRLQSRIPPALDLAAMTLMSDGINCGEISCIVDSVLSENRVNDLSFMPLSEHEFASYFSQKQNQDDNRFLNFTRQMTALDSAWKSINNVGGENDDGGKKKKTKK</sequence>
<dbReference type="PANTHER" id="PTHR14690">
    <property type="entry name" value="IQ MOTIF CONTAINING WITH AAA DOMAIN 1"/>
    <property type="match status" value="1"/>
</dbReference>
<feature type="compositionally biased region" description="Basic and acidic residues" evidence="1">
    <location>
        <begin position="328"/>
        <end position="370"/>
    </location>
</feature>
<dbReference type="AlphaFoldDB" id="A0ABD3MK87"/>
<protein>
    <recommendedName>
        <fullName evidence="2">ATPase AAA-type core domain-containing protein</fullName>
    </recommendedName>
</protein>
<reference evidence="3 4" key="1">
    <citation type="submission" date="2024-10" db="EMBL/GenBank/DDBJ databases">
        <title>Updated reference genomes for cyclostephanoid diatoms.</title>
        <authorList>
            <person name="Roberts W.R."/>
            <person name="Alverson A.J."/>
        </authorList>
    </citation>
    <scope>NUCLEOTIDE SEQUENCE [LARGE SCALE GENOMIC DNA]</scope>
    <source>
        <strain evidence="3 4">AJA276-08</strain>
    </source>
</reference>
<feature type="region of interest" description="Disordered" evidence="1">
    <location>
        <begin position="321"/>
        <end position="370"/>
    </location>
</feature>
<dbReference type="InterPro" id="IPR052267">
    <property type="entry name" value="N-DRC_Component"/>
</dbReference>
<dbReference type="PROSITE" id="PS50096">
    <property type="entry name" value="IQ"/>
    <property type="match status" value="1"/>
</dbReference>
<dbReference type="Pfam" id="PF00004">
    <property type="entry name" value="AAA"/>
    <property type="match status" value="1"/>
</dbReference>
<dbReference type="Proteomes" id="UP001530315">
    <property type="component" value="Unassembled WGS sequence"/>
</dbReference>
<dbReference type="InterPro" id="IPR027417">
    <property type="entry name" value="P-loop_NTPase"/>
</dbReference>
<comment type="caution">
    <text evidence="3">The sequence shown here is derived from an EMBL/GenBank/DDBJ whole genome shotgun (WGS) entry which is preliminary data.</text>
</comment>
<accession>A0ABD3MK87</accession>
<dbReference type="InterPro" id="IPR003959">
    <property type="entry name" value="ATPase_AAA_core"/>
</dbReference>
<keyword evidence="4" id="KW-1185">Reference proteome</keyword>
<feature type="region of interest" description="Disordered" evidence="1">
    <location>
        <begin position="448"/>
        <end position="487"/>
    </location>
</feature>
<evidence type="ECO:0000313" key="3">
    <source>
        <dbReference type="EMBL" id="KAL3764037.1"/>
    </source>
</evidence>
<dbReference type="Gene3D" id="3.40.50.300">
    <property type="entry name" value="P-loop containing nucleotide triphosphate hydrolases"/>
    <property type="match status" value="1"/>
</dbReference>